<dbReference type="EMBL" id="CM023484">
    <property type="protein sequence ID" value="KAH6934635.1"/>
    <property type="molecule type" value="Genomic_DNA"/>
</dbReference>
<accession>A0ACB7SJ25</accession>
<evidence type="ECO:0000313" key="1">
    <source>
        <dbReference type="EMBL" id="KAH6934635.1"/>
    </source>
</evidence>
<name>A0ACB7SJ25_HYAAI</name>
<proteinExistence type="predicted"/>
<gene>
    <name evidence="1" type="ORF">HPB50_026171</name>
</gene>
<dbReference type="Proteomes" id="UP000821845">
    <property type="component" value="Chromosome 4"/>
</dbReference>
<reference evidence="1" key="1">
    <citation type="submission" date="2020-05" db="EMBL/GenBank/DDBJ databases">
        <title>Large-scale comparative analyses of tick genomes elucidate their genetic diversity and vector capacities.</title>
        <authorList>
            <person name="Jia N."/>
            <person name="Wang J."/>
            <person name="Shi W."/>
            <person name="Du L."/>
            <person name="Sun Y."/>
            <person name="Zhan W."/>
            <person name="Jiang J."/>
            <person name="Wang Q."/>
            <person name="Zhang B."/>
            <person name="Ji P."/>
            <person name="Sakyi L.B."/>
            <person name="Cui X."/>
            <person name="Yuan T."/>
            <person name="Jiang B."/>
            <person name="Yang W."/>
            <person name="Lam T.T.-Y."/>
            <person name="Chang Q."/>
            <person name="Ding S."/>
            <person name="Wang X."/>
            <person name="Zhu J."/>
            <person name="Ruan X."/>
            <person name="Zhao L."/>
            <person name="Wei J."/>
            <person name="Que T."/>
            <person name="Du C."/>
            <person name="Cheng J."/>
            <person name="Dai P."/>
            <person name="Han X."/>
            <person name="Huang E."/>
            <person name="Gao Y."/>
            <person name="Liu J."/>
            <person name="Shao H."/>
            <person name="Ye R."/>
            <person name="Li L."/>
            <person name="Wei W."/>
            <person name="Wang X."/>
            <person name="Wang C."/>
            <person name="Yang T."/>
            <person name="Huo Q."/>
            <person name="Li W."/>
            <person name="Guo W."/>
            <person name="Chen H."/>
            <person name="Zhou L."/>
            <person name="Ni X."/>
            <person name="Tian J."/>
            <person name="Zhou Y."/>
            <person name="Sheng Y."/>
            <person name="Liu T."/>
            <person name="Pan Y."/>
            <person name="Xia L."/>
            <person name="Li J."/>
            <person name="Zhao F."/>
            <person name="Cao W."/>
        </authorList>
    </citation>
    <scope>NUCLEOTIDE SEQUENCE</scope>
    <source>
        <strain evidence="1">Hyas-2018</strain>
    </source>
</reference>
<protein>
    <submittedName>
        <fullName evidence="1">Uncharacterized protein</fullName>
    </submittedName>
</protein>
<evidence type="ECO:0000313" key="2">
    <source>
        <dbReference type="Proteomes" id="UP000821845"/>
    </source>
</evidence>
<comment type="caution">
    <text evidence="1">The sequence shown here is derived from an EMBL/GenBank/DDBJ whole genome shotgun (WGS) entry which is preliminary data.</text>
</comment>
<keyword evidence="2" id="KW-1185">Reference proteome</keyword>
<sequence length="82" mass="8910">MCIERPLVVRKAPETPRGLATQRSENSGSGSFVLLSLCGEPPGVDECDTPATFECYMSVWTPALVARRGKPRGAREHHSPKS</sequence>
<organism evidence="1 2">
    <name type="scientific">Hyalomma asiaticum</name>
    <name type="common">Tick</name>
    <dbReference type="NCBI Taxonomy" id="266040"/>
    <lineage>
        <taxon>Eukaryota</taxon>
        <taxon>Metazoa</taxon>
        <taxon>Ecdysozoa</taxon>
        <taxon>Arthropoda</taxon>
        <taxon>Chelicerata</taxon>
        <taxon>Arachnida</taxon>
        <taxon>Acari</taxon>
        <taxon>Parasitiformes</taxon>
        <taxon>Ixodida</taxon>
        <taxon>Ixodoidea</taxon>
        <taxon>Ixodidae</taxon>
        <taxon>Hyalomminae</taxon>
        <taxon>Hyalomma</taxon>
    </lineage>
</organism>